<sequence length="65" mass="7083">MGMDAFTDSVSIRGEDCLYDPKAGVALIQCEKCGHMNHVDVEVVDGEPRFYGFSCENCGTFNSAD</sequence>
<dbReference type="Proteomes" id="UP000494245">
    <property type="component" value="Unassembled WGS sequence"/>
</dbReference>
<comment type="caution">
    <text evidence="1">The sequence shown here is derived from an EMBL/GenBank/DDBJ whole genome shotgun (WGS) entry which is preliminary data.</text>
</comment>
<dbReference type="AlphaFoldDB" id="A0A6V8M2D1"/>
<evidence type="ECO:0000313" key="2">
    <source>
        <dbReference type="Proteomes" id="UP000494245"/>
    </source>
</evidence>
<organism evidence="1 2">
    <name type="scientific">Fundidesulfovibrio magnetotacticus</name>
    <dbReference type="NCBI Taxonomy" id="2730080"/>
    <lineage>
        <taxon>Bacteria</taxon>
        <taxon>Pseudomonadati</taxon>
        <taxon>Thermodesulfobacteriota</taxon>
        <taxon>Desulfovibrionia</taxon>
        <taxon>Desulfovibrionales</taxon>
        <taxon>Desulfovibrionaceae</taxon>
        <taxon>Fundidesulfovibrio</taxon>
    </lineage>
</organism>
<reference evidence="1 2" key="2">
    <citation type="submission" date="2020-05" db="EMBL/GenBank/DDBJ databases">
        <title>Draft genome sequence of Desulfovibrio sp. strainFSS-1.</title>
        <authorList>
            <person name="Shimoshige H."/>
            <person name="Kobayashi H."/>
            <person name="Maekawa T."/>
        </authorList>
    </citation>
    <scope>NUCLEOTIDE SEQUENCE [LARGE SCALE GENOMIC DNA]</scope>
    <source>
        <strain evidence="1 2">SIID29052-01</strain>
    </source>
</reference>
<gene>
    <name evidence="1" type="ORF">NNJEOMEG_02452</name>
</gene>
<proteinExistence type="predicted"/>
<reference evidence="1 2" key="1">
    <citation type="submission" date="2020-04" db="EMBL/GenBank/DDBJ databases">
        <authorList>
            <consortium name="Desulfovibrio sp. FSS-1 genome sequencing consortium"/>
            <person name="Shimoshige H."/>
            <person name="Kobayashi H."/>
            <person name="Maekawa T."/>
        </authorList>
    </citation>
    <scope>NUCLEOTIDE SEQUENCE [LARGE SCALE GENOMIC DNA]</scope>
    <source>
        <strain evidence="1 2">SIID29052-01</strain>
    </source>
</reference>
<accession>A0A6V8M2D1</accession>
<dbReference type="RefSeq" id="WP_235956944.1">
    <property type="nucleotide sequence ID" value="NZ_BLTE01000011.1"/>
</dbReference>
<evidence type="ECO:0000313" key="1">
    <source>
        <dbReference type="EMBL" id="GFK94605.1"/>
    </source>
</evidence>
<name>A0A6V8M2D1_9BACT</name>
<dbReference type="EMBL" id="BLTE01000011">
    <property type="protein sequence ID" value="GFK94605.1"/>
    <property type="molecule type" value="Genomic_DNA"/>
</dbReference>
<keyword evidence="2" id="KW-1185">Reference proteome</keyword>
<protein>
    <submittedName>
        <fullName evidence="1">Uncharacterized protein</fullName>
    </submittedName>
</protein>